<dbReference type="Proteomes" id="UP000268016">
    <property type="component" value="Unassembled WGS sequence"/>
</dbReference>
<dbReference type="AlphaFoldDB" id="A0A3N2R832"/>
<evidence type="ECO:0000256" key="1">
    <source>
        <dbReference type="SAM" id="Phobius"/>
    </source>
</evidence>
<sequence>MHLPPLDDPPASRHLGPMIRLILVTALAALLYAGYWGLGARATLADARTLAEDLRAAGWEVDWSDISLRGFPSRLDLTVEDPSVRLPGGDGWHAPFLQSLQLSYSRDRAILVFPDRQTLTLSGTEIAVEDTALRASIRGSGITAEAETLGLSWPGHRVTSGPVLAALRPEPGAPDTLQLYLRADEVRVDGVPLGTLLIEGRAFLEPGDALPPGLAGIELTRLDTATSAGRAALAGAVAAISPAAAAEVQRQ</sequence>
<evidence type="ECO:0000313" key="2">
    <source>
        <dbReference type="EMBL" id="ROU03541.1"/>
    </source>
</evidence>
<name>A0A3N2R832_9RHOB</name>
<reference evidence="2 3" key="1">
    <citation type="submission" date="2018-10" db="EMBL/GenBank/DDBJ databases">
        <title>Histidinibacterium lentulum gen. nov., sp. nov., a marine bacterium from the culture broth of Picochlorum sp. 122.</title>
        <authorList>
            <person name="Wang G."/>
        </authorList>
    </citation>
    <scope>NUCLEOTIDE SEQUENCE [LARGE SCALE GENOMIC DNA]</scope>
    <source>
        <strain evidence="2 3">B17</strain>
    </source>
</reference>
<proteinExistence type="predicted"/>
<dbReference type="EMBL" id="RDRB01000002">
    <property type="protein sequence ID" value="ROU03541.1"/>
    <property type="molecule type" value="Genomic_DNA"/>
</dbReference>
<organism evidence="2 3">
    <name type="scientific">Histidinibacterium lentulum</name>
    <dbReference type="NCBI Taxonomy" id="2480588"/>
    <lineage>
        <taxon>Bacteria</taxon>
        <taxon>Pseudomonadati</taxon>
        <taxon>Pseudomonadota</taxon>
        <taxon>Alphaproteobacteria</taxon>
        <taxon>Rhodobacterales</taxon>
        <taxon>Paracoccaceae</taxon>
        <taxon>Histidinibacterium</taxon>
    </lineage>
</organism>
<keyword evidence="1" id="KW-0812">Transmembrane</keyword>
<keyword evidence="3" id="KW-1185">Reference proteome</keyword>
<dbReference type="Pfam" id="PF09898">
    <property type="entry name" value="DUF2125"/>
    <property type="match status" value="1"/>
</dbReference>
<feature type="transmembrane region" description="Helical" evidence="1">
    <location>
        <begin position="20"/>
        <end position="38"/>
    </location>
</feature>
<accession>A0A3N2R832</accession>
<evidence type="ECO:0000313" key="3">
    <source>
        <dbReference type="Proteomes" id="UP000268016"/>
    </source>
</evidence>
<keyword evidence="1" id="KW-0472">Membrane</keyword>
<dbReference type="InterPro" id="IPR018666">
    <property type="entry name" value="DUF2125"/>
</dbReference>
<comment type="caution">
    <text evidence="2">The sequence shown here is derived from an EMBL/GenBank/DDBJ whole genome shotgun (WGS) entry which is preliminary data.</text>
</comment>
<keyword evidence="1" id="KW-1133">Transmembrane helix</keyword>
<protein>
    <submittedName>
        <fullName evidence="2">DUF2125 domain-containing protein</fullName>
    </submittedName>
</protein>
<dbReference type="OrthoDB" id="7625707at2"/>
<gene>
    <name evidence="2" type="ORF">EAT49_04390</name>
</gene>